<feature type="transmembrane region" description="Helical" evidence="6">
    <location>
        <begin position="106"/>
        <end position="127"/>
    </location>
</feature>
<feature type="transmembrane region" description="Helical" evidence="6">
    <location>
        <begin position="38"/>
        <end position="58"/>
    </location>
</feature>
<dbReference type="InterPro" id="IPR000620">
    <property type="entry name" value="EamA_dom"/>
</dbReference>
<feature type="transmembrane region" description="Helical" evidence="6">
    <location>
        <begin position="225"/>
        <end position="248"/>
    </location>
</feature>
<organism evidence="8 9">
    <name type="scientific">Heliobacterium mobile</name>
    <name type="common">Heliobacillus mobilis</name>
    <dbReference type="NCBI Taxonomy" id="28064"/>
    <lineage>
        <taxon>Bacteria</taxon>
        <taxon>Bacillati</taxon>
        <taxon>Bacillota</taxon>
        <taxon>Clostridia</taxon>
        <taxon>Eubacteriales</taxon>
        <taxon>Heliobacteriaceae</taxon>
        <taxon>Heliobacterium</taxon>
    </lineage>
</organism>
<keyword evidence="9" id="KW-1185">Reference proteome</keyword>
<dbReference type="GO" id="GO:0016020">
    <property type="term" value="C:membrane"/>
    <property type="evidence" value="ECO:0007669"/>
    <property type="project" value="UniProtKB-SubCell"/>
</dbReference>
<feature type="transmembrane region" description="Helical" evidence="6">
    <location>
        <begin position="260"/>
        <end position="279"/>
    </location>
</feature>
<feature type="domain" description="EamA" evidence="7">
    <location>
        <begin position="15"/>
        <end position="150"/>
    </location>
</feature>
<comment type="subcellular location">
    <subcellularLocation>
        <location evidence="1">Membrane</location>
        <topology evidence="1">Multi-pass membrane protein</topology>
    </subcellularLocation>
</comment>
<dbReference type="SUPFAM" id="SSF103481">
    <property type="entry name" value="Multidrug resistance efflux transporter EmrE"/>
    <property type="match status" value="2"/>
</dbReference>
<feature type="domain" description="EamA" evidence="7">
    <location>
        <begin position="165"/>
        <end position="299"/>
    </location>
</feature>
<evidence type="ECO:0000256" key="1">
    <source>
        <dbReference type="ARBA" id="ARBA00004141"/>
    </source>
</evidence>
<feature type="transmembrane region" description="Helical" evidence="6">
    <location>
        <begin position="285"/>
        <end position="307"/>
    </location>
</feature>
<sequence length="324" mass="34585">MMKTPGLAMTYAKLVMTTCFWGGTFVAAKLAVLEAPPFHAASFRFTLATLVLFSLVVLQWWGKGRQEPFPIPRGSRQIFGLFSLGLTGIFLYNAAFFTGLKFTSAANGSLVIAINPLVTALLSAVMLKERLRPSQVTGLVISFIGVVTVISRGSLEVLQQLSFNPGDMILLGAPLSWALYSILGKKVLGSFSPLVATAYATLFGTVLLIPAALTEELLGIGTAHFSLQGWLAILQLALLGTVLGFVWWYEGIQQIGPGRAAPFINMVPLFGCLFGVLLLGEQVTWPQLVGGILVVAGVACGTLSPSLRGTNENAQKVKPQQIKA</sequence>
<dbReference type="InterPro" id="IPR037185">
    <property type="entry name" value="EmrE-like"/>
</dbReference>
<feature type="transmembrane region" description="Helical" evidence="6">
    <location>
        <begin position="194"/>
        <end position="213"/>
    </location>
</feature>
<dbReference type="PANTHER" id="PTHR32322">
    <property type="entry name" value="INNER MEMBRANE TRANSPORTER"/>
    <property type="match status" value="1"/>
</dbReference>
<reference evidence="8 9" key="1">
    <citation type="submission" date="2019-11" db="EMBL/GenBank/DDBJ databases">
        <title>Whole-genome sequence of a the green, strictly anaerobic photosynthetic bacterium Heliobacillus mobilis DSM 6151.</title>
        <authorList>
            <person name="Kyndt J.A."/>
            <person name="Meyer T.E."/>
        </authorList>
    </citation>
    <scope>NUCLEOTIDE SEQUENCE [LARGE SCALE GENOMIC DNA]</scope>
    <source>
        <strain evidence="8 9">DSM 6151</strain>
    </source>
</reference>
<dbReference type="PANTHER" id="PTHR32322:SF2">
    <property type="entry name" value="EAMA DOMAIN-CONTAINING PROTEIN"/>
    <property type="match status" value="1"/>
</dbReference>
<feature type="transmembrane region" description="Helical" evidence="6">
    <location>
        <begin position="78"/>
        <end position="100"/>
    </location>
</feature>
<feature type="transmembrane region" description="Helical" evidence="6">
    <location>
        <begin position="12"/>
        <end position="32"/>
    </location>
</feature>
<evidence type="ECO:0000256" key="6">
    <source>
        <dbReference type="SAM" id="Phobius"/>
    </source>
</evidence>
<evidence type="ECO:0000256" key="5">
    <source>
        <dbReference type="ARBA" id="ARBA00023136"/>
    </source>
</evidence>
<evidence type="ECO:0000313" key="9">
    <source>
        <dbReference type="Proteomes" id="UP000430670"/>
    </source>
</evidence>
<gene>
    <name evidence="8" type="ORF">GJ688_15980</name>
</gene>
<evidence type="ECO:0000256" key="2">
    <source>
        <dbReference type="ARBA" id="ARBA00007362"/>
    </source>
</evidence>
<evidence type="ECO:0000256" key="3">
    <source>
        <dbReference type="ARBA" id="ARBA00022692"/>
    </source>
</evidence>
<accession>A0A6I3SNA0</accession>
<evidence type="ECO:0000259" key="7">
    <source>
        <dbReference type="Pfam" id="PF00892"/>
    </source>
</evidence>
<dbReference type="Proteomes" id="UP000430670">
    <property type="component" value="Unassembled WGS sequence"/>
</dbReference>
<dbReference type="OrthoDB" id="9799821at2"/>
<name>A0A6I3SNA0_HELMO</name>
<dbReference type="EMBL" id="WNKU01000025">
    <property type="protein sequence ID" value="MTV50458.1"/>
    <property type="molecule type" value="Genomic_DNA"/>
</dbReference>
<keyword evidence="5 6" id="KW-0472">Membrane</keyword>
<keyword evidence="4 6" id="KW-1133">Transmembrane helix</keyword>
<dbReference type="InterPro" id="IPR050638">
    <property type="entry name" value="AA-Vitamin_Transporters"/>
</dbReference>
<feature type="transmembrane region" description="Helical" evidence="6">
    <location>
        <begin position="161"/>
        <end position="182"/>
    </location>
</feature>
<keyword evidence="3 6" id="KW-0812">Transmembrane</keyword>
<evidence type="ECO:0000313" key="8">
    <source>
        <dbReference type="EMBL" id="MTV50458.1"/>
    </source>
</evidence>
<comment type="similarity">
    <text evidence="2">Belongs to the EamA transporter family.</text>
</comment>
<protein>
    <submittedName>
        <fullName evidence="8">EamA family transporter</fullName>
    </submittedName>
</protein>
<dbReference type="Gene3D" id="1.10.3730.20">
    <property type="match status" value="1"/>
</dbReference>
<dbReference type="Pfam" id="PF00892">
    <property type="entry name" value="EamA"/>
    <property type="match status" value="2"/>
</dbReference>
<dbReference type="AlphaFoldDB" id="A0A6I3SNA0"/>
<proteinExistence type="inferred from homology"/>
<evidence type="ECO:0000256" key="4">
    <source>
        <dbReference type="ARBA" id="ARBA00022989"/>
    </source>
</evidence>
<comment type="caution">
    <text evidence="8">The sequence shown here is derived from an EMBL/GenBank/DDBJ whole genome shotgun (WGS) entry which is preliminary data.</text>
</comment>
<feature type="transmembrane region" description="Helical" evidence="6">
    <location>
        <begin position="136"/>
        <end position="155"/>
    </location>
</feature>